<protein>
    <submittedName>
        <fullName evidence="2">Uncharacterized protein</fullName>
    </submittedName>
</protein>
<evidence type="ECO:0000313" key="2">
    <source>
        <dbReference type="EMBL" id="MEZ3179455.1"/>
    </source>
</evidence>
<feature type="region of interest" description="Disordered" evidence="1">
    <location>
        <begin position="14"/>
        <end position="36"/>
    </location>
</feature>
<dbReference type="RefSeq" id="WP_371237998.1">
    <property type="nucleotide sequence ID" value="NZ_JAHWZY010000010.1"/>
</dbReference>
<keyword evidence="3" id="KW-1185">Reference proteome</keyword>
<dbReference type="Proteomes" id="UP001567537">
    <property type="component" value="Unassembled WGS sequence"/>
</dbReference>
<reference evidence="2 3" key="1">
    <citation type="journal article" date="2021" name="Res Sq">
        <title>Streptomyces Pimoensis sp. nov., Isolated From the Taklimakan Desert in Xinjiang, China.</title>
        <authorList>
            <person name="Zhang P."/>
            <person name="Luo X."/>
            <person name="Luo X."/>
            <person name="Liu Z."/>
            <person name="Xia Z."/>
            <person name="Wan C."/>
            <person name="zhang L."/>
        </authorList>
    </citation>
    <scope>NUCLEOTIDE SEQUENCE [LARGE SCALE GENOMIC DNA]</scope>
    <source>
        <strain evidence="2 3">TRM75549</strain>
    </source>
</reference>
<name>A0ABV4J1X6_9ACTN</name>
<proteinExistence type="predicted"/>
<accession>A0ABV4J1X6</accession>
<dbReference type="EMBL" id="JAHWZY010000010">
    <property type="protein sequence ID" value="MEZ3179455.1"/>
    <property type="molecule type" value="Genomic_DNA"/>
</dbReference>
<organism evidence="2 3">
    <name type="scientific">Streptomyces pimonensis</name>
    <dbReference type="NCBI Taxonomy" id="2860288"/>
    <lineage>
        <taxon>Bacteria</taxon>
        <taxon>Bacillati</taxon>
        <taxon>Actinomycetota</taxon>
        <taxon>Actinomycetes</taxon>
        <taxon>Kitasatosporales</taxon>
        <taxon>Streptomycetaceae</taxon>
        <taxon>Streptomyces</taxon>
    </lineage>
</organism>
<sequence length="57" mass="5701">MASAVDMDGLVFTKHSIDSGGRSRLSGREATEPAGGQVGAAAELIGVYAGVPAQRGQ</sequence>
<evidence type="ECO:0000313" key="3">
    <source>
        <dbReference type="Proteomes" id="UP001567537"/>
    </source>
</evidence>
<evidence type="ECO:0000256" key="1">
    <source>
        <dbReference type="SAM" id="MobiDB-lite"/>
    </source>
</evidence>
<comment type="caution">
    <text evidence="2">The sequence shown here is derived from an EMBL/GenBank/DDBJ whole genome shotgun (WGS) entry which is preliminary data.</text>
</comment>
<gene>
    <name evidence="2" type="ORF">KYY02_12370</name>
</gene>